<evidence type="ECO:0000313" key="1">
    <source>
        <dbReference type="EMBL" id="MDP9850278.1"/>
    </source>
</evidence>
<dbReference type="RefSeq" id="WP_307569215.1">
    <property type="nucleotide sequence ID" value="NZ_JAUSQU010000002.1"/>
</dbReference>
<keyword evidence="2" id="KW-1185">Reference proteome</keyword>
<proteinExistence type="predicted"/>
<dbReference type="Proteomes" id="UP001225356">
    <property type="component" value="Unassembled WGS sequence"/>
</dbReference>
<sequence length="271" mass="29158">MTRHSDVPRDELTDEELNVLLDATQAALGEQVRRTADPTIALVAIMTADGGNAIADSVHGLCGKYDLDRARMVAVLMTRIQVRALSSALDASERSDSGHHFQTREVVRTLAYGLDAAYTLADTYALHISTAISRSIDTGTVFKAEPAGGLGHAIGAAHILSHALARARDLVRDIDEVLSGRVEVIDLATAINNAHLITSELDAIELDVSDTDLSHLDLTDLDTLTGVLWTDDTIWPPGLEDKIRSSSKEVQTGTYQVCRGNERDPVSLVPA</sequence>
<organism evidence="1 2">
    <name type="scientific">Streptosporangium lutulentum</name>
    <dbReference type="NCBI Taxonomy" id="1461250"/>
    <lineage>
        <taxon>Bacteria</taxon>
        <taxon>Bacillati</taxon>
        <taxon>Actinomycetota</taxon>
        <taxon>Actinomycetes</taxon>
        <taxon>Streptosporangiales</taxon>
        <taxon>Streptosporangiaceae</taxon>
        <taxon>Streptosporangium</taxon>
    </lineage>
</organism>
<evidence type="ECO:0000313" key="2">
    <source>
        <dbReference type="Proteomes" id="UP001225356"/>
    </source>
</evidence>
<reference evidence="1 2" key="1">
    <citation type="submission" date="2023-07" db="EMBL/GenBank/DDBJ databases">
        <title>Sequencing the genomes of 1000 actinobacteria strains.</title>
        <authorList>
            <person name="Klenk H.-P."/>
        </authorList>
    </citation>
    <scope>NUCLEOTIDE SEQUENCE [LARGE SCALE GENOMIC DNA]</scope>
    <source>
        <strain evidence="1 2">DSM 46740</strain>
    </source>
</reference>
<gene>
    <name evidence="1" type="ORF">J2853_009574</name>
</gene>
<protein>
    <submittedName>
        <fullName evidence="1">Uncharacterized protein</fullName>
    </submittedName>
</protein>
<comment type="caution">
    <text evidence="1">The sequence shown here is derived from an EMBL/GenBank/DDBJ whole genome shotgun (WGS) entry which is preliminary data.</text>
</comment>
<dbReference type="EMBL" id="JAUSQU010000002">
    <property type="protein sequence ID" value="MDP9850278.1"/>
    <property type="molecule type" value="Genomic_DNA"/>
</dbReference>
<name>A0ABT9QVG0_9ACTN</name>
<accession>A0ABT9QVG0</accession>